<dbReference type="AlphaFoldDB" id="A0A8H6JCY0"/>
<keyword evidence="3" id="KW-1185">Reference proteome</keyword>
<protein>
    <submittedName>
        <fullName evidence="2">Uncharacterized protein</fullName>
    </submittedName>
</protein>
<proteinExistence type="predicted"/>
<evidence type="ECO:0000313" key="2">
    <source>
        <dbReference type="EMBL" id="KAF6810428.1"/>
    </source>
</evidence>
<dbReference type="SUPFAM" id="SSF56973">
    <property type="entry name" value="Aerolisin/ETX pore-forming domain"/>
    <property type="match status" value="1"/>
</dbReference>
<accession>A0A8H6JCY0</accession>
<comment type="caution">
    <text evidence="2">The sequence shown here is derived from an EMBL/GenBank/DDBJ whole genome shotgun (WGS) entry which is preliminary data.</text>
</comment>
<feature type="chain" id="PRO_5034005442" evidence="1">
    <location>
        <begin position="21"/>
        <end position="457"/>
    </location>
</feature>
<organism evidence="2 3">
    <name type="scientific">Colletotrichum sojae</name>
    <dbReference type="NCBI Taxonomy" id="2175907"/>
    <lineage>
        <taxon>Eukaryota</taxon>
        <taxon>Fungi</taxon>
        <taxon>Dikarya</taxon>
        <taxon>Ascomycota</taxon>
        <taxon>Pezizomycotina</taxon>
        <taxon>Sordariomycetes</taxon>
        <taxon>Hypocreomycetidae</taxon>
        <taxon>Glomerellales</taxon>
        <taxon>Glomerellaceae</taxon>
        <taxon>Colletotrichum</taxon>
        <taxon>Colletotrichum orchidearum species complex</taxon>
    </lineage>
</organism>
<feature type="signal peptide" evidence="1">
    <location>
        <begin position="1"/>
        <end position="20"/>
    </location>
</feature>
<evidence type="ECO:0000256" key="1">
    <source>
        <dbReference type="SAM" id="SignalP"/>
    </source>
</evidence>
<dbReference type="Gene3D" id="2.170.15.10">
    <property type="entry name" value="Proaerolysin, chain A, domain 3"/>
    <property type="match status" value="1"/>
</dbReference>
<reference evidence="2 3" key="1">
    <citation type="journal article" date="2020" name="Phytopathology">
        <title>Genome Sequence Resources of Colletotrichum truncatum, C. plurivorum, C. musicola, and C. sojae: Four Species Pathogenic to Soybean (Glycine max).</title>
        <authorList>
            <person name="Rogerio F."/>
            <person name="Boufleur T.R."/>
            <person name="Ciampi-Guillardi M."/>
            <person name="Sukno S.A."/>
            <person name="Thon M.R."/>
            <person name="Massola Junior N.S."/>
            <person name="Baroncelli R."/>
        </authorList>
    </citation>
    <scope>NUCLEOTIDE SEQUENCE [LARGE SCALE GENOMIC DNA]</scope>
    <source>
        <strain evidence="2 3">LFN0009</strain>
    </source>
</reference>
<name>A0A8H6JCY0_9PEZI</name>
<dbReference type="Proteomes" id="UP000652219">
    <property type="component" value="Unassembled WGS sequence"/>
</dbReference>
<keyword evidence="1" id="KW-0732">Signal</keyword>
<gene>
    <name evidence="2" type="ORF">CSOJ01_06369</name>
</gene>
<evidence type="ECO:0000313" key="3">
    <source>
        <dbReference type="Proteomes" id="UP000652219"/>
    </source>
</evidence>
<sequence length="457" mass="49821">MARLANVLLLGFLLVGQVTPLPSKGPKVDPINLDSHKGPKVDPINLDSQKIELINLDSVIPKVVSHGPLTDAELAKLRDDLEDGNGLEPSPEEDRKLVLWRAQDPAPESLIKVERQDGMVSVTVDRINSARPNAPRVCDPEVTLYGPMQSIRLFTSSYTPELFQANITNLFGESTGIASSQPGLVDSGSFNFDPQDPITDFFVFTNGAMSSYHGLNFTTSKGKTFSSMSDFQGKGVKAYRVPVGSGILGRFRAAQCGKTGHFGLIGFDFVEEIESVAVTHIKYHGFNRGTMPAQGRPVTIGTQILDNRNSTTDQTLSIQTQDTVTYSRAIALAKTVDWGASLTLASEAKIPFLFDAKATVGATWGLHKGITDTVTNTQTVTQYATANLKCPAKKYCIGTSFYHSFKLDVETEVTLRARTRTGDFFWVQKGRFNGAEALSIQLQVDEADTVIEKPSHQ</sequence>
<dbReference type="EMBL" id="WIGN01000087">
    <property type="protein sequence ID" value="KAF6810428.1"/>
    <property type="molecule type" value="Genomic_DNA"/>
</dbReference>